<sequence>MTESSFMFQYCCLKLSGEYG</sequence>
<reference evidence="1" key="1">
    <citation type="submission" date="2018-02" db="EMBL/GenBank/DDBJ databases">
        <title>Rhizophora mucronata_Transcriptome.</title>
        <authorList>
            <person name="Meera S.P."/>
            <person name="Sreeshan A."/>
            <person name="Augustine A."/>
        </authorList>
    </citation>
    <scope>NUCLEOTIDE SEQUENCE</scope>
    <source>
        <tissue evidence="1">Leaf</tissue>
    </source>
</reference>
<name>A0A2P2NST2_RHIMU</name>
<accession>A0A2P2NST2</accession>
<evidence type="ECO:0000313" key="1">
    <source>
        <dbReference type="EMBL" id="MBX45577.1"/>
    </source>
</evidence>
<proteinExistence type="predicted"/>
<protein>
    <submittedName>
        <fullName evidence="1">Uncharacterized protein</fullName>
    </submittedName>
</protein>
<dbReference type="AlphaFoldDB" id="A0A2P2NST2"/>
<dbReference type="EMBL" id="GGEC01065093">
    <property type="protein sequence ID" value="MBX45577.1"/>
    <property type="molecule type" value="Transcribed_RNA"/>
</dbReference>
<organism evidence="1">
    <name type="scientific">Rhizophora mucronata</name>
    <name type="common">Asiatic mangrove</name>
    <dbReference type="NCBI Taxonomy" id="61149"/>
    <lineage>
        <taxon>Eukaryota</taxon>
        <taxon>Viridiplantae</taxon>
        <taxon>Streptophyta</taxon>
        <taxon>Embryophyta</taxon>
        <taxon>Tracheophyta</taxon>
        <taxon>Spermatophyta</taxon>
        <taxon>Magnoliopsida</taxon>
        <taxon>eudicotyledons</taxon>
        <taxon>Gunneridae</taxon>
        <taxon>Pentapetalae</taxon>
        <taxon>rosids</taxon>
        <taxon>fabids</taxon>
        <taxon>Malpighiales</taxon>
        <taxon>Rhizophoraceae</taxon>
        <taxon>Rhizophora</taxon>
    </lineage>
</organism>